<evidence type="ECO:0000313" key="5">
    <source>
        <dbReference type="EMBL" id="KAB8077171.1"/>
    </source>
</evidence>
<dbReference type="OrthoDB" id="4878259at2759"/>
<dbReference type="InterPro" id="IPR049381">
    <property type="entry name" value="UbiD-like_C"/>
</dbReference>
<gene>
    <name evidence="1" type="primary">FDC1</name>
    <name evidence="5" type="ORF">BDV29DRAFT_199356</name>
</gene>
<keyword evidence="1" id="KW-0464">Manganese</keyword>
<dbReference type="NCBIfam" id="TIGR00148">
    <property type="entry name" value="UbiD family decarboxylase"/>
    <property type="match status" value="1"/>
</dbReference>
<dbReference type="GO" id="GO:0005737">
    <property type="term" value="C:cytoplasm"/>
    <property type="evidence" value="ECO:0007669"/>
    <property type="project" value="UniProtKB-SubCell"/>
</dbReference>
<proteinExistence type="inferred from homology"/>
<feature type="domain" description="3-octaprenyl-4-hydroxybenzoate carboxy-lyase-like C-terminal" evidence="4">
    <location>
        <begin position="329"/>
        <end position="465"/>
    </location>
</feature>
<comment type="catalytic activity">
    <reaction evidence="1">
        <text>(E)-cinnamate + H(+) = styrene + CO2</text>
        <dbReference type="Rhea" id="RHEA:46920"/>
        <dbReference type="ChEBI" id="CHEBI:15378"/>
        <dbReference type="ChEBI" id="CHEBI:15669"/>
        <dbReference type="ChEBI" id="CHEBI:16526"/>
        <dbReference type="ChEBI" id="CHEBI:27452"/>
        <dbReference type="EC" id="4.1.1.102"/>
    </reaction>
</comment>
<organism evidence="5 6">
    <name type="scientific">Aspergillus leporis</name>
    <dbReference type="NCBI Taxonomy" id="41062"/>
    <lineage>
        <taxon>Eukaryota</taxon>
        <taxon>Fungi</taxon>
        <taxon>Dikarya</taxon>
        <taxon>Ascomycota</taxon>
        <taxon>Pezizomycotina</taxon>
        <taxon>Eurotiomycetes</taxon>
        <taxon>Eurotiomycetidae</taxon>
        <taxon>Eurotiales</taxon>
        <taxon>Aspergillaceae</taxon>
        <taxon>Aspergillus</taxon>
        <taxon>Aspergillus subgen. Circumdati</taxon>
    </lineage>
</organism>
<dbReference type="HAMAP" id="MF_01983">
    <property type="entry name" value="UbiD_FDC"/>
    <property type="match status" value="1"/>
</dbReference>
<feature type="binding site" evidence="1">
    <location>
        <position position="396"/>
    </location>
    <ligand>
        <name>prenylated FMN</name>
        <dbReference type="ChEBI" id="CHEBI:87746"/>
    </ligand>
</feature>
<dbReference type="GO" id="GO:0033494">
    <property type="term" value="P:ferulate metabolic process"/>
    <property type="evidence" value="ECO:0007669"/>
    <property type="project" value="UniProtKB-UniRule"/>
</dbReference>
<dbReference type="PANTHER" id="PTHR30108:SF17">
    <property type="entry name" value="FERULIC ACID DECARBOXYLASE 1"/>
    <property type="match status" value="1"/>
</dbReference>
<dbReference type="SUPFAM" id="SSF143968">
    <property type="entry name" value="UbiD C-terminal domain-like"/>
    <property type="match status" value="1"/>
</dbReference>
<dbReference type="EC" id="4.1.1.102" evidence="1"/>
<keyword evidence="6" id="KW-1185">Reference proteome</keyword>
<dbReference type="Pfam" id="PF20695">
    <property type="entry name" value="UbiD_N"/>
    <property type="match status" value="1"/>
</dbReference>
<dbReference type="InterPro" id="IPR048304">
    <property type="entry name" value="UbiD_Rift_dom"/>
</dbReference>
<name>A0A5N5X8U4_9EURO</name>
<keyword evidence="1" id="KW-0963">Cytoplasm</keyword>
<dbReference type="GO" id="GO:0046281">
    <property type="term" value="P:cinnamic acid catabolic process"/>
    <property type="evidence" value="ECO:0007669"/>
    <property type="project" value="UniProtKB-UniRule"/>
</dbReference>
<dbReference type="Gene3D" id="1.20.5.4570">
    <property type="match status" value="1"/>
</dbReference>
<dbReference type="GO" id="GO:0046872">
    <property type="term" value="F:metal ion binding"/>
    <property type="evidence" value="ECO:0007669"/>
    <property type="project" value="UniProtKB-KW"/>
</dbReference>
<dbReference type="PANTHER" id="PTHR30108">
    <property type="entry name" value="3-OCTAPRENYL-4-HYDROXYBENZOATE CARBOXY-LYASE-RELATED"/>
    <property type="match status" value="1"/>
</dbReference>
<dbReference type="GO" id="GO:0016831">
    <property type="term" value="F:carboxy-lyase activity"/>
    <property type="evidence" value="ECO:0007669"/>
    <property type="project" value="UniProtKB-UniRule"/>
</dbReference>
<dbReference type="AlphaFoldDB" id="A0A5N5X8U4"/>
<dbReference type="InterPro" id="IPR002830">
    <property type="entry name" value="UbiD"/>
</dbReference>
<dbReference type="SUPFAM" id="SSF50475">
    <property type="entry name" value="FMN-binding split barrel"/>
    <property type="match status" value="1"/>
</dbReference>
<feature type="binding site" evidence="1">
    <location>
        <position position="238"/>
    </location>
    <ligand>
        <name>prenylated FMN</name>
        <dbReference type="ChEBI" id="CHEBI:87746"/>
    </ligand>
</feature>
<feature type="binding site" evidence="1">
    <location>
        <position position="238"/>
    </location>
    <ligand>
        <name>Mn(2+)</name>
        <dbReference type="ChEBI" id="CHEBI:29035"/>
    </ligand>
</feature>
<comment type="catalytic activity">
    <reaction evidence="1">
        <text>(E)-ferulate + H(+) = 2-methoxy-4-vinylphenol + CO2</text>
        <dbReference type="Rhea" id="RHEA:33807"/>
        <dbReference type="ChEBI" id="CHEBI:15378"/>
        <dbReference type="ChEBI" id="CHEBI:16526"/>
        <dbReference type="ChEBI" id="CHEBI:29749"/>
        <dbReference type="ChEBI" id="CHEBI:42438"/>
        <dbReference type="EC" id="4.1.1.102"/>
    </reaction>
</comment>
<dbReference type="InterPro" id="IPR049383">
    <property type="entry name" value="UbiD-like_N"/>
</dbReference>
<comment type="subcellular location">
    <subcellularLocation>
        <location evidence="1">Cytoplasm</location>
    </subcellularLocation>
</comment>
<keyword evidence="1" id="KW-0479">Metal-binding</keyword>
<comment type="subunit">
    <text evidence="1">Homodimer. May form higher order oligomers.</text>
</comment>
<keyword evidence="1" id="KW-0210">Decarboxylase</keyword>
<dbReference type="Proteomes" id="UP000326565">
    <property type="component" value="Unassembled WGS sequence"/>
</dbReference>
<dbReference type="InterPro" id="IPR032903">
    <property type="entry name" value="FDC-like"/>
</dbReference>
<feature type="binding site" evidence="1">
    <location>
        <begin position="196"/>
        <end position="197"/>
    </location>
    <ligand>
        <name>prenylated FMN</name>
        <dbReference type="ChEBI" id="CHEBI:87746"/>
    </ligand>
</feature>
<evidence type="ECO:0000259" key="3">
    <source>
        <dbReference type="Pfam" id="PF20695"/>
    </source>
</evidence>
<comment type="similarity">
    <text evidence="1">Belongs to the UbiD family. UbiD-like/FDC subfamily.</text>
</comment>
<feature type="binding site" evidence="1">
    <location>
        <begin position="174"/>
        <end position="179"/>
    </location>
    <ligand>
        <name>prenylated FMN</name>
        <dbReference type="ChEBI" id="CHEBI:87746"/>
    </ligand>
</feature>
<comment type="catalytic activity">
    <reaction evidence="1">
        <text>(E)-4-coumarate + H(+) = 4-vinylphenol + CO2</text>
        <dbReference type="Rhea" id="RHEA:33227"/>
        <dbReference type="ChEBI" id="CHEBI:1883"/>
        <dbReference type="ChEBI" id="CHEBI:12876"/>
        <dbReference type="ChEBI" id="CHEBI:15378"/>
        <dbReference type="ChEBI" id="CHEBI:16526"/>
        <dbReference type="EC" id="4.1.1.102"/>
    </reaction>
</comment>
<feature type="binding site" evidence="1">
    <location>
        <position position="197"/>
    </location>
    <ligand>
        <name>Mn(2+)</name>
        <dbReference type="ChEBI" id="CHEBI:29035"/>
    </ligand>
</feature>
<dbReference type="Pfam" id="PF20696">
    <property type="entry name" value="UbiD_C"/>
    <property type="match status" value="1"/>
</dbReference>
<evidence type="ECO:0000256" key="1">
    <source>
        <dbReference type="HAMAP-Rule" id="MF_03196"/>
    </source>
</evidence>
<feature type="binding site" evidence="1">
    <location>
        <position position="174"/>
    </location>
    <ligand>
        <name>Mn(2+)</name>
        <dbReference type="ChEBI" id="CHEBI:29035"/>
    </ligand>
</feature>
<evidence type="ECO:0000259" key="4">
    <source>
        <dbReference type="Pfam" id="PF20696"/>
    </source>
</evidence>
<feature type="active site" description="Proton donor" evidence="1">
    <location>
        <position position="287"/>
    </location>
</feature>
<keyword evidence="1" id="KW-0456">Lyase</keyword>
<feature type="domain" description="3-octaprenyl-4-hydroxybenzoate carboxy-lyase-like N-terminal" evidence="3">
    <location>
        <begin position="20"/>
        <end position="107"/>
    </location>
</feature>
<evidence type="ECO:0000259" key="2">
    <source>
        <dbReference type="Pfam" id="PF01977"/>
    </source>
</evidence>
<protein>
    <recommendedName>
        <fullName evidence="1">Ferulic acid decarboxylase 1</fullName>
        <ecNumber evidence="1">4.1.1.102</ecNumber>
    </recommendedName>
    <alternativeName>
        <fullName evidence="1">Phenacrylate decarboxylase</fullName>
    </alternativeName>
</protein>
<evidence type="ECO:0000313" key="6">
    <source>
        <dbReference type="Proteomes" id="UP000326565"/>
    </source>
</evidence>
<dbReference type="Pfam" id="PF01977">
    <property type="entry name" value="UbiD"/>
    <property type="match status" value="1"/>
</dbReference>
<reference evidence="5 6" key="1">
    <citation type="submission" date="2019-04" db="EMBL/GenBank/DDBJ databases">
        <title>Friends and foes A comparative genomics study of 23 Aspergillus species from section Flavi.</title>
        <authorList>
            <consortium name="DOE Joint Genome Institute"/>
            <person name="Kjaerbolling I."/>
            <person name="Vesth T."/>
            <person name="Frisvad J.C."/>
            <person name="Nybo J.L."/>
            <person name="Theobald S."/>
            <person name="Kildgaard S."/>
            <person name="Isbrandt T."/>
            <person name="Kuo A."/>
            <person name="Sato A."/>
            <person name="Lyhne E.K."/>
            <person name="Kogle M.E."/>
            <person name="Wiebenga A."/>
            <person name="Kun R.S."/>
            <person name="Lubbers R.J."/>
            <person name="Makela M.R."/>
            <person name="Barry K."/>
            <person name="Chovatia M."/>
            <person name="Clum A."/>
            <person name="Daum C."/>
            <person name="Haridas S."/>
            <person name="He G."/>
            <person name="LaButti K."/>
            <person name="Lipzen A."/>
            <person name="Mondo S."/>
            <person name="Riley R."/>
            <person name="Salamov A."/>
            <person name="Simmons B.A."/>
            <person name="Magnuson J.K."/>
            <person name="Henrissat B."/>
            <person name="Mortensen U.H."/>
            <person name="Larsen T.O."/>
            <person name="Devries R.P."/>
            <person name="Grigoriev I.V."/>
            <person name="Machida M."/>
            <person name="Baker S.E."/>
            <person name="Andersen M.R."/>
        </authorList>
    </citation>
    <scope>NUCLEOTIDE SEQUENCE [LARGE SCALE GENOMIC DNA]</scope>
    <source>
        <strain evidence="5 6">CBS 151.66</strain>
    </source>
</reference>
<accession>A0A5N5X8U4</accession>
<feature type="domain" description="3-octaprenyl-4-hydroxybenzoate carboxy-lyase-like Rift-related" evidence="2">
    <location>
        <begin position="125"/>
        <end position="323"/>
    </location>
</feature>
<comment type="cofactor">
    <cofactor evidence="1">
        <name>Mn(2+)</name>
        <dbReference type="ChEBI" id="CHEBI:29035"/>
    </cofactor>
</comment>
<dbReference type="Gene3D" id="3.40.1670.10">
    <property type="entry name" value="UbiD C-terminal domain-like"/>
    <property type="match status" value="1"/>
</dbReference>
<dbReference type="EMBL" id="ML732172">
    <property type="protein sequence ID" value="KAB8077171.1"/>
    <property type="molecule type" value="Genomic_DNA"/>
</dbReference>
<sequence length="505" mass="56460">MSQSHHSDQEPPHLSFRSFVDALREDDDLVEIEAEVDPYLEVGAIIRKVCETDNKAPLFKCPKGKNGQLFQILGAPNSLRPDPAQRFGRLARHIGLPPRSSIKEIKNKILSVRHSDPIPPKIVVTGPCKENVLKQGEFDLNALPAPWLHQGDGGKYIQTYGMHVLKSPDGTWVNWSIARAMVSDKTHLAVNIVQPQHVWQIHELWKAEGKEMPWALSFGVPPAAIMASSMPLPENFSEADYVGAIANCAIDVVKCETNDLFVPANSEIVFEGVISSDKRLPEGPFGEMHGYVFPEDHLSGPSAKVDTITFRDNAVMPVSCPGRLTDETHTMIGTLAAAEIQQRCQDHGLPVLEAMTLFESQVTWVVLKIDTPQLQNMRTTSAAFCRQIGDLIFRNKVGLVIQRVVLVGEDIDVYGYKDVMWAFCTRCRPGKDEYFYEDCTGFWLIPYMGHGTGETHRGGKVVSDALMPSEYTTGQDWQTVDFEHAYTDDIKAKINANWKEWGFRS</sequence>
<comment type="cofactor">
    <cofactor evidence="1">
        <name>prenylated FMN</name>
        <dbReference type="ChEBI" id="CHEBI:87746"/>
    </cofactor>
    <text evidence="1">Binds 1 prenylated FMN per subunit.</text>
</comment>
<comment type="function">
    <text evidence="1">Catalyzes the reversible decarboxylation of aromatic carboxylic acids like ferulic acid, p-coumaric acid or cinnamic acid, producing the corresponding vinyl derivatives 4-vinylphenol, 4-vinylguaiacol, and styrene, respectively, which play the role of aroma metabolites.</text>
</comment>